<dbReference type="PANTHER" id="PTHR43767:SF8">
    <property type="entry name" value="LONG-CHAIN-FATTY-ACID--COA LIGASE"/>
    <property type="match status" value="1"/>
</dbReference>
<dbReference type="SUPFAM" id="SSF56801">
    <property type="entry name" value="Acetyl-CoA synthetase-like"/>
    <property type="match status" value="1"/>
</dbReference>
<dbReference type="RefSeq" id="WP_220635423.1">
    <property type="nucleotide sequence ID" value="NZ_CAJQUM010000001.1"/>
</dbReference>
<dbReference type="Gene3D" id="3.40.50.12780">
    <property type="entry name" value="N-terminal domain of ligase-like"/>
    <property type="match status" value="1"/>
</dbReference>
<dbReference type="EMBL" id="CAJQUM010000001">
    <property type="protein sequence ID" value="CAG4883453.1"/>
    <property type="molecule type" value="Genomic_DNA"/>
</dbReference>
<dbReference type="InterPro" id="IPR000873">
    <property type="entry name" value="AMP-dep_synth/lig_dom"/>
</dbReference>
<protein>
    <submittedName>
        <fullName evidence="4">4-coumarate--CoA ligase</fullName>
        <ecNumber evidence="4">6.2.1.12</ecNumber>
    </submittedName>
</protein>
<feature type="domain" description="ApeI dehydratase-like" evidence="3">
    <location>
        <begin position="454"/>
        <end position="540"/>
    </location>
</feature>
<name>A0A916J4V8_9PROT</name>
<evidence type="ECO:0000256" key="1">
    <source>
        <dbReference type="ARBA" id="ARBA00022598"/>
    </source>
</evidence>
<organism evidence="4 5">
    <name type="scientific">Georgfuchsia toluolica</name>
    <dbReference type="NCBI Taxonomy" id="424218"/>
    <lineage>
        <taxon>Bacteria</taxon>
        <taxon>Pseudomonadati</taxon>
        <taxon>Pseudomonadota</taxon>
        <taxon>Betaproteobacteria</taxon>
        <taxon>Nitrosomonadales</taxon>
        <taxon>Sterolibacteriaceae</taxon>
        <taxon>Georgfuchsia</taxon>
    </lineage>
</organism>
<dbReference type="SUPFAM" id="SSF54637">
    <property type="entry name" value="Thioesterase/thiol ester dehydrase-isomerase"/>
    <property type="match status" value="1"/>
</dbReference>
<dbReference type="Proteomes" id="UP000742786">
    <property type="component" value="Unassembled WGS sequence"/>
</dbReference>
<dbReference type="GO" id="GO:0016207">
    <property type="term" value="F:4-coumarate-CoA ligase activity"/>
    <property type="evidence" value="ECO:0007669"/>
    <property type="project" value="UniProtKB-EC"/>
</dbReference>
<dbReference type="AlphaFoldDB" id="A0A916J4V8"/>
<evidence type="ECO:0000313" key="5">
    <source>
        <dbReference type="Proteomes" id="UP000742786"/>
    </source>
</evidence>
<reference evidence="4" key="1">
    <citation type="submission" date="2021-04" db="EMBL/GenBank/DDBJ databases">
        <authorList>
            <person name="Hornung B."/>
        </authorList>
    </citation>
    <scope>NUCLEOTIDE SEQUENCE</scope>
    <source>
        <strain evidence="4">G5G6</strain>
    </source>
</reference>
<dbReference type="InterPro" id="IPR054545">
    <property type="entry name" value="ApeI-like"/>
</dbReference>
<dbReference type="InterPro" id="IPR050237">
    <property type="entry name" value="ATP-dep_AMP-bd_enzyme"/>
</dbReference>
<dbReference type="InterPro" id="IPR042099">
    <property type="entry name" value="ANL_N_sf"/>
</dbReference>
<dbReference type="InterPro" id="IPR045851">
    <property type="entry name" value="AMP-bd_C_sf"/>
</dbReference>
<evidence type="ECO:0000259" key="2">
    <source>
        <dbReference type="Pfam" id="PF00501"/>
    </source>
</evidence>
<dbReference type="PANTHER" id="PTHR43767">
    <property type="entry name" value="LONG-CHAIN-FATTY-ACID--COA LIGASE"/>
    <property type="match status" value="1"/>
</dbReference>
<accession>A0A916J4V8</accession>
<dbReference type="EC" id="6.2.1.12" evidence="4"/>
<sequence>MLPLARYRAPSDPVLLYPGGAITATTFFSQVHHLAAALPDTRFVVNLCETRHGFMLGFAAALLRGQTSLLPSGQGRSDREQVLRQYPDAWLLSDKPLAAERVFDIGLFLVNSAAHAMQMPLVDDDQMAAILFTSGSTGQPSAHSKTWGQLCHGAASLAAALNWEEFPSCTIVGSVPPQHMFGLETTVMLPWATGIPVHAQKPLLPADVDNVLRQSDRSSWWMTTPMHLRAPLHALSGLAGVVASTMSLPASVARAAETAWQVPVMEIYGSTETGALAIRRTASENLWTPLTGVSLWLEGEGEGQKIWAAGPHVGPPVALGDELKLQPDGRFLWLGRSTDLIKVGGKRASLSALNQNLTDIPGVDDGAYFSPANDNTHASGNNSHPAQRMAAFYVSATLSPREVLKTLRASIDPVFLPRPLYRVAQLPRNANGKLPQAALVELFAQCHLQKAPHMMISAEHPALSGHFPNNPLIPGVVILARVAQAIRTAFPHMELDTLLNARFHAPLKPGNAFIIHPQLQDERVRFKVLLADSEVLIASGQWQCRATNSLQAGNA</sequence>
<proteinExistence type="predicted"/>
<dbReference type="Pfam" id="PF00501">
    <property type="entry name" value="AMP-binding"/>
    <property type="match status" value="1"/>
</dbReference>
<keyword evidence="1 4" id="KW-0436">Ligase</keyword>
<dbReference type="Gene3D" id="3.30.300.30">
    <property type="match status" value="1"/>
</dbReference>
<feature type="domain" description="AMP-dependent synthetase/ligase" evidence="2">
    <location>
        <begin position="105"/>
        <end position="324"/>
    </location>
</feature>
<dbReference type="InterPro" id="IPR029069">
    <property type="entry name" value="HotDog_dom_sf"/>
</dbReference>
<gene>
    <name evidence="4" type="ORF">GTOL_11336</name>
</gene>
<dbReference type="Pfam" id="PF22818">
    <property type="entry name" value="ApeI-like"/>
    <property type="match status" value="1"/>
</dbReference>
<keyword evidence="5" id="KW-1185">Reference proteome</keyword>
<evidence type="ECO:0000313" key="4">
    <source>
        <dbReference type="EMBL" id="CAG4883453.1"/>
    </source>
</evidence>
<evidence type="ECO:0000259" key="3">
    <source>
        <dbReference type="Pfam" id="PF22818"/>
    </source>
</evidence>
<comment type="caution">
    <text evidence="4">The sequence shown here is derived from an EMBL/GenBank/DDBJ whole genome shotgun (WGS) entry which is preliminary data.</text>
</comment>
<dbReference type="Gene3D" id="3.10.129.10">
    <property type="entry name" value="Hotdog Thioesterase"/>
    <property type="match status" value="1"/>
</dbReference>